<evidence type="ECO:0000256" key="3">
    <source>
        <dbReference type="ARBA" id="ARBA00013278"/>
    </source>
</evidence>
<dbReference type="GO" id="GO:0016042">
    <property type="term" value="P:lipid catabolic process"/>
    <property type="evidence" value="ECO:0007669"/>
    <property type="project" value="UniProtKB-KW"/>
</dbReference>
<dbReference type="Proteomes" id="UP000078540">
    <property type="component" value="Unassembled WGS sequence"/>
</dbReference>
<feature type="transmembrane region" description="Helical" evidence="8">
    <location>
        <begin position="47"/>
        <end position="64"/>
    </location>
</feature>
<keyword evidence="6" id="KW-0443">Lipid metabolism</keyword>
<dbReference type="EC" id="3.1.1.4" evidence="3"/>
<evidence type="ECO:0000256" key="7">
    <source>
        <dbReference type="ARBA" id="ARBA00029903"/>
    </source>
</evidence>
<keyword evidence="8" id="KW-1133">Transmembrane helix</keyword>
<reference evidence="10 11" key="1">
    <citation type="submission" date="2015-09" db="EMBL/GenBank/DDBJ databases">
        <title>Atta colombica WGS genome.</title>
        <authorList>
            <person name="Nygaard S."/>
            <person name="Hu H."/>
            <person name="Boomsma J."/>
            <person name="Zhang G."/>
        </authorList>
    </citation>
    <scope>NUCLEOTIDE SEQUENCE [LARGE SCALE GENOMIC DNA]</scope>
    <source>
        <strain evidence="10">Treedump-2</strain>
        <tissue evidence="10">Whole body</tissue>
    </source>
</reference>
<protein>
    <recommendedName>
        <fullName evidence="3">phospholipase A2</fullName>
        <ecNumber evidence="3">3.1.1.4</ecNumber>
    </recommendedName>
    <alternativeName>
        <fullName evidence="7">Phosphatidylcholine 2-acylhydrolase</fullName>
    </alternativeName>
</protein>
<evidence type="ECO:0000259" key="9">
    <source>
        <dbReference type="Pfam" id="PF05826"/>
    </source>
</evidence>
<dbReference type="GO" id="GO:0006644">
    <property type="term" value="P:phospholipid metabolic process"/>
    <property type="evidence" value="ECO:0007669"/>
    <property type="project" value="InterPro"/>
</dbReference>
<evidence type="ECO:0000313" key="11">
    <source>
        <dbReference type="Proteomes" id="UP000078540"/>
    </source>
</evidence>
<dbReference type="PANTHER" id="PTHR12253">
    <property type="entry name" value="RH14732P"/>
    <property type="match status" value="1"/>
</dbReference>
<dbReference type="STRING" id="520822.A0A195BLH6"/>
<evidence type="ECO:0000256" key="6">
    <source>
        <dbReference type="ARBA" id="ARBA00023098"/>
    </source>
</evidence>
<evidence type="ECO:0000256" key="1">
    <source>
        <dbReference type="ARBA" id="ARBA00001913"/>
    </source>
</evidence>
<keyword evidence="8" id="KW-0812">Transmembrane</keyword>
<dbReference type="Pfam" id="PF05826">
    <property type="entry name" value="Phospholip_A2_2"/>
    <property type="match status" value="1"/>
</dbReference>
<evidence type="ECO:0000256" key="8">
    <source>
        <dbReference type="SAM" id="Phobius"/>
    </source>
</evidence>
<accession>A0A195BLH6</accession>
<dbReference type="InterPro" id="IPR036444">
    <property type="entry name" value="PLipase_A2_dom_sf"/>
</dbReference>
<dbReference type="EMBL" id="KQ976450">
    <property type="protein sequence ID" value="KYM85657.1"/>
    <property type="molecule type" value="Genomic_DNA"/>
</dbReference>
<evidence type="ECO:0000256" key="2">
    <source>
        <dbReference type="ARBA" id="ARBA00004613"/>
    </source>
</evidence>
<dbReference type="InterPro" id="IPR016090">
    <property type="entry name" value="PLA2-like_dom"/>
</dbReference>
<dbReference type="AlphaFoldDB" id="A0A195BLH6"/>
<dbReference type="Gene3D" id="1.20.90.10">
    <property type="entry name" value="Phospholipase A2 domain"/>
    <property type="match status" value="1"/>
</dbReference>
<organism evidence="10 11">
    <name type="scientific">Atta colombica</name>
    <dbReference type="NCBI Taxonomy" id="520822"/>
    <lineage>
        <taxon>Eukaryota</taxon>
        <taxon>Metazoa</taxon>
        <taxon>Ecdysozoa</taxon>
        <taxon>Arthropoda</taxon>
        <taxon>Hexapoda</taxon>
        <taxon>Insecta</taxon>
        <taxon>Pterygota</taxon>
        <taxon>Neoptera</taxon>
        <taxon>Endopterygota</taxon>
        <taxon>Hymenoptera</taxon>
        <taxon>Apocrita</taxon>
        <taxon>Aculeata</taxon>
        <taxon>Formicoidea</taxon>
        <taxon>Formicidae</taxon>
        <taxon>Myrmicinae</taxon>
        <taxon>Atta</taxon>
    </lineage>
</organism>
<dbReference type="GO" id="GO:0050482">
    <property type="term" value="P:arachidonate secretion"/>
    <property type="evidence" value="ECO:0007669"/>
    <property type="project" value="InterPro"/>
</dbReference>
<dbReference type="InterPro" id="IPR033113">
    <property type="entry name" value="PLA2_histidine"/>
</dbReference>
<evidence type="ECO:0000256" key="4">
    <source>
        <dbReference type="ARBA" id="ARBA00022525"/>
    </source>
</evidence>
<keyword evidence="4" id="KW-0964">Secreted</keyword>
<keyword evidence="5" id="KW-0442">Lipid degradation</keyword>
<comment type="subcellular location">
    <subcellularLocation>
        <location evidence="2">Secreted</location>
    </subcellularLocation>
</comment>
<gene>
    <name evidence="10" type="ORF">ALC53_04438</name>
</gene>
<keyword evidence="11" id="KW-1185">Reference proteome</keyword>
<sequence length="286" mass="33479">ILNPYREEAGGEETRMQEMCGEQVSHRINSFVLCRVMITSAMLHEMRGIYVISLISFYMLVLFVNNNGVTEGHSVKDYLRGLYALKQVTNLRHGILPGTLWCGRGNIARKDSDLGMYTEMDDCCRIHDSCEDYIRSKSTRYGLYNKYICRSSLCECELQFHNCLTQIRGLYPYAVRRIYFSTCKQCFRTFYDPQECINENLDIIEEMDRKGRRVFCAKFERNPKWGHRHNITTPKLIPATELSIWDNDESIQIASRFYSGQDGEYSNDEDDITYDENYASIEDNYN</sequence>
<name>A0A195BLH6_9HYME</name>
<dbReference type="GO" id="GO:0005576">
    <property type="term" value="C:extracellular region"/>
    <property type="evidence" value="ECO:0007669"/>
    <property type="project" value="UniProtKB-SubCell"/>
</dbReference>
<dbReference type="PROSITE" id="PS00118">
    <property type="entry name" value="PA2_HIS"/>
    <property type="match status" value="1"/>
</dbReference>
<dbReference type="GO" id="GO:0004623">
    <property type="term" value="F:phospholipase A2 activity"/>
    <property type="evidence" value="ECO:0007669"/>
    <property type="project" value="UniProtKB-EC"/>
</dbReference>
<proteinExistence type="predicted"/>
<feature type="non-terminal residue" evidence="10">
    <location>
        <position position="1"/>
    </location>
</feature>
<comment type="cofactor">
    <cofactor evidence="1">
        <name>Ca(2+)</name>
        <dbReference type="ChEBI" id="CHEBI:29108"/>
    </cofactor>
</comment>
<keyword evidence="8" id="KW-0472">Membrane</keyword>
<evidence type="ECO:0000313" key="10">
    <source>
        <dbReference type="EMBL" id="KYM85657.1"/>
    </source>
</evidence>
<feature type="domain" description="Phospholipase A2-like central" evidence="9">
    <location>
        <begin position="95"/>
        <end position="188"/>
    </location>
</feature>
<dbReference type="SUPFAM" id="SSF48619">
    <property type="entry name" value="Phospholipase A2, PLA2"/>
    <property type="match status" value="1"/>
</dbReference>
<evidence type="ECO:0000256" key="5">
    <source>
        <dbReference type="ARBA" id="ARBA00022963"/>
    </source>
</evidence>